<gene>
    <name evidence="1" type="ORF">ODALV1_LOCUS9670</name>
</gene>
<proteinExistence type="predicted"/>
<dbReference type="EMBL" id="CAXLJM020000029">
    <property type="protein sequence ID" value="CAL8097559.1"/>
    <property type="molecule type" value="Genomic_DNA"/>
</dbReference>
<accession>A0ABP1QFT2</accession>
<evidence type="ECO:0000313" key="1">
    <source>
        <dbReference type="EMBL" id="CAL8097559.1"/>
    </source>
</evidence>
<reference evidence="1 2" key="1">
    <citation type="submission" date="2024-08" db="EMBL/GenBank/DDBJ databases">
        <authorList>
            <person name="Cucini C."/>
            <person name="Frati F."/>
        </authorList>
    </citation>
    <scope>NUCLEOTIDE SEQUENCE [LARGE SCALE GENOMIC DNA]</scope>
</reference>
<comment type="caution">
    <text evidence="1">The sequence shown here is derived from an EMBL/GenBank/DDBJ whole genome shotgun (WGS) entry which is preliminary data.</text>
</comment>
<keyword evidence="2" id="KW-1185">Reference proteome</keyword>
<dbReference type="Proteomes" id="UP001642540">
    <property type="component" value="Unassembled WGS sequence"/>
</dbReference>
<name>A0ABP1QFT2_9HEXA</name>
<protein>
    <submittedName>
        <fullName evidence="1">Uncharacterized protein</fullName>
    </submittedName>
</protein>
<organism evidence="1 2">
    <name type="scientific">Orchesella dallaii</name>
    <dbReference type="NCBI Taxonomy" id="48710"/>
    <lineage>
        <taxon>Eukaryota</taxon>
        <taxon>Metazoa</taxon>
        <taxon>Ecdysozoa</taxon>
        <taxon>Arthropoda</taxon>
        <taxon>Hexapoda</taxon>
        <taxon>Collembola</taxon>
        <taxon>Entomobryomorpha</taxon>
        <taxon>Entomobryoidea</taxon>
        <taxon>Orchesellidae</taxon>
        <taxon>Orchesellinae</taxon>
        <taxon>Orchesella</taxon>
    </lineage>
</organism>
<evidence type="ECO:0000313" key="2">
    <source>
        <dbReference type="Proteomes" id="UP001642540"/>
    </source>
</evidence>
<sequence length="185" mass="20573">MSDNKFFVIKFTLDESIEHDPTSWLVNDSKSVLSPCAKPKNFLKHKQTPDSVPDSAWPTWEVDFVKSYDTTEKADKRVRMYIKSSDNESSSVVDTLIKKRRGRSSEVSSVVINPFPEPTSSIYSQHKVFNATNVPVHGDVEPAVQTPSNEHLATALPSLLATDIVPVVLGHCWLDCGKMVSPMLA</sequence>